<evidence type="ECO:0000259" key="1">
    <source>
        <dbReference type="Pfam" id="PF01609"/>
    </source>
</evidence>
<sequence length="99" mass="10542">MNSPSSSTWCTKKNEQDIDAVGKYRGGLTTKIHATVDALGNPIRLILTAGQASEYGQANALIEGFNPQYVLADRGYDSDNFVKAIENKGAVAVIPSPLS</sequence>
<name>A0ABT0LJP8_9GAMM</name>
<dbReference type="InterPro" id="IPR002559">
    <property type="entry name" value="Transposase_11"/>
</dbReference>
<accession>A0ABT0LJP8</accession>
<keyword evidence="3" id="KW-1185">Reference proteome</keyword>
<evidence type="ECO:0000313" key="2">
    <source>
        <dbReference type="EMBL" id="MCL1127936.1"/>
    </source>
</evidence>
<protein>
    <submittedName>
        <fullName evidence="2">Transposase</fullName>
    </submittedName>
</protein>
<reference evidence="2 3" key="1">
    <citation type="submission" date="2022-01" db="EMBL/GenBank/DDBJ databases">
        <title>Whole genome-based taxonomy of the Shewanellaceae.</title>
        <authorList>
            <person name="Martin-Rodriguez A.J."/>
        </authorList>
    </citation>
    <scope>NUCLEOTIDE SEQUENCE [LARGE SCALE GENOMIC DNA]</scope>
    <source>
        <strain evidence="2 3">DSM 17177</strain>
    </source>
</reference>
<organism evidence="2 3">
    <name type="scientific">Shewanella surugensis</name>
    <dbReference type="NCBI Taxonomy" id="212020"/>
    <lineage>
        <taxon>Bacteria</taxon>
        <taxon>Pseudomonadati</taxon>
        <taxon>Pseudomonadota</taxon>
        <taxon>Gammaproteobacteria</taxon>
        <taxon>Alteromonadales</taxon>
        <taxon>Shewanellaceae</taxon>
        <taxon>Shewanella</taxon>
    </lineage>
</organism>
<dbReference type="Proteomes" id="UP001203423">
    <property type="component" value="Unassembled WGS sequence"/>
</dbReference>
<gene>
    <name evidence="2" type="ORF">L2764_26655</name>
</gene>
<dbReference type="Pfam" id="PF01609">
    <property type="entry name" value="DDE_Tnp_1"/>
    <property type="match status" value="1"/>
</dbReference>
<feature type="domain" description="Transposase IS4-like" evidence="1">
    <location>
        <begin position="19"/>
        <end position="95"/>
    </location>
</feature>
<dbReference type="EMBL" id="JAKIKS010000258">
    <property type="protein sequence ID" value="MCL1127936.1"/>
    <property type="molecule type" value="Genomic_DNA"/>
</dbReference>
<dbReference type="RefSeq" id="WP_248943360.1">
    <property type="nucleotide sequence ID" value="NZ_JAKIKS010000258.1"/>
</dbReference>
<comment type="caution">
    <text evidence="2">The sequence shown here is derived from an EMBL/GenBank/DDBJ whole genome shotgun (WGS) entry which is preliminary data.</text>
</comment>
<proteinExistence type="predicted"/>
<evidence type="ECO:0000313" key="3">
    <source>
        <dbReference type="Proteomes" id="UP001203423"/>
    </source>
</evidence>